<dbReference type="Gene3D" id="2.30.40.10">
    <property type="entry name" value="Urease, subunit C, domain 1"/>
    <property type="match status" value="1"/>
</dbReference>
<name>A0ABX7AWZ7_9BACI</name>
<dbReference type="PANTHER" id="PTHR11647">
    <property type="entry name" value="HYDRANTOINASE/DIHYDROPYRIMIDINASE FAMILY MEMBER"/>
    <property type="match status" value="1"/>
</dbReference>
<reference evidence="3 4" key="1">
    <citation type="submission" date="2020-01" db="EMBL/GenBank/DDBJ databases">
        <authorList>
            <person name="Liu G."/>
            <person name="Liu B."/>
        </authorList>
    </citation>
    <scope>NUCLEOTIDE SEQUENCE [LARGE SCALE GENOMIC DNA]</scope>
    <source>
        <strain evidence="3 4">FJAT-51161</strain>
    </source>
</reference>
<evidence type="ECO:0000313" key="4">
    <source>
        <dbReference type="Proteomes" id="UP000596049"/>
    </source>
</evidence>
<evidence type="ECO:0000256" key="1">
    <source>
        <dbReference type="ARBA" id="ARBA00001947"/>
    </source>
</evidence>
<dbReference type="Pfam" id="PF01979">
    <property type="entry name" value="Amidohydro_1"/>
    <property type="match status" value="1"/>
</dbReference>
<keyword evidence="4" id="KW-1185">Reference proteome</keyword>
<protein>
    <submittedName>
        <fullName evidence="3">Amidohydrolase family protein</fullName>
    </submittedName>
</protein>
<dbReference type="InterPro" id="IPR011059">
    <property type="entry name" value="Metal-dep_hydrolase_composite"/>
</dbReference>
<dbReference type="InterPro" id="IPR032466">
    <property type="entry name" value="Metal_Hydrolase"/>
</dbReference>
<dbReference type="SUPFAM" id="SSF51338">
    <property type="entry name" value="Composite domain of metallo-dependent hydrolases"/>
    <property type="match status" value="1"/>
</dbReference>
<dbReference type="InterPro" id="IPR050378">
    <property type="entry name" value="Metallo-dep_Hydrolases_sf"/>
</dbReference>
<dbReference type="PANTHER" id="PTHR11647:SF1">
    <property type="entry name" value="COLLAPSIN RESPONSE MEDIATOR PROTEIN"/>
    <property type="match status" value="1"/>
</dbReference>
<dbReference type="Proteomes" id="UP000596049">
    <property type="component" value="Chromosome"/>
</dbReference>
<organism evidence="3 4">
    <name type="scientific">Lysinibacillus agricola</name>
    <dbReference type="NCBI Taxonomy" id="2590012"/>
    <lineage>
        <taxon>Bacteria</taxon>
        <taxon>Bacillati</taxon>
        <taxon>Bacillota</taxon>
        <taxon>Bacilli</taxon>
        <taxon>Bacillales</taxon>
        <taxon>Bacillaceae</taxon>
        <taxon>Lysinibacillus</taxon>
    </lineage>
</organism>
<accession>A0ABX7AWZ7</accession>
<proteinExistence type="predicted"/>
<feature type="domain" description="Amidohydrolase-related" evidence="2">
    <location>
        <begin position="52"/>
        <end position="433"/>
    </location>
</feature>
<dbReference type="InterPro" id="IPR006680">
    <property type="entry name" value="Amidohydro-rel"/>
</dbReference>
<comment type="cofactor">
    <cofactor evidence="1">
        <name>Zn(2+)</name>
        <dbReference type="ChEBI" id="CHEBI:29105"/>
    </cofactor>
</comment>
<evidence type="ECO:0000313" key="3">
    <source>
        <dbReference type="EMBL" id="QQP14306.1"/>
    </source>
</evidence>
<dbReference type="EMBL" id="CP067341">
    <property type="protein sequence ID" value="QQP14306.1"/>
    <property type="molecule type" value="Genomic_DNA"/>
</dbReference>
<sequence length="467" mass="50336">MKFDLVLKNGTLVDSGNEVNGNFDVGIKEGKIVMVEKEIEKGDKVIDVQGKVIIPGVIDMHTHVTRYLGGAVGYKMIAETGVTTTIDFAGPVQDVLDDLNTWGSGLNVGSIEAIIPGRGKINSQNPSSFEIEGFLSSALENGSLGLKLFGGHAPLTPEATEEGMRIANKLQAMVAFHAGTTMTASDMSGMREAIELARGKKLLLAHINAYCRGRESHPLDELKEALTLLRENRNVYADSHLAVMNGTKGNCKDGTPEDYVTRVCLERYSYPLTEKGLEQAILDGTVSVIKNGPTTNELLSSNEALLYWKEKETNAFISFPVNLPTTAVACAVERVKPGGDFIIGLTSTDGGGIPRNNLVKRVLSLYQLGYLSIEDVVTKISLNPAKMFGLVSKGHLGVGADADITVLDIDKSEAVMSFVRGNMNMRDGIVLGRGGQLLTTEAGIKTAQKSQLDYQIVNLEKSLLYQN</sequence>
<gene>
    <name evidence="3" type="ORF">FJQ98_09970</name>
</gene>
<dbReference type="RefSeq" id="WP_053592920.1">
    <property type="nucleotide sequence ID" value="NZ_CP067341.1"/>
</dbReference>
<dbReference type="SUPFAM" id="SSF51556">
    <property type="entry name" value="Metallo-dependent hydrolases"/>
    <property type="match status" value="1"/>
</dbReference>
<dbReference type="Gene3D" id="3.20.20.140">
    <property type="entry name" value="Metal-dependent hydrolases"/>
    <property type="match status" value="2"/>
</dbReference>
<evidence type="ECO:0000259" key="2">
    <source>
        <dbReference type="Pfam" id="PF01979"/>
    </source>
</evidence>